<dbReference type="SUPFAM" id="SSF103481">
    <property type="entry name" value="Multidrug resistance efflux transporter EmrE"/>
    <property type="match status" value="1"/>
</dbReference>
<comment type="subcellular location">
    <subcellularLocation>
        <location evidence="1 9">Cell membrane</location>
        <topology evidence="1 9">Multi-pass membrane protein</topology>
    </subcellularLocation>
</comment>
<dbReference type="GO" id="GO:0005886">
    <property type="term" value="C:plasma membrane"/>
    <property type="evidence" value="ECO:0007669"/>
    <property type="project" value="UniProtKB-SubCell"/>
</dbReference>
<dbReference type="Proteomes" id="UP000189940">
    <property type="component" value="Unassembled WGS sequence"/>
</dbReference>
<dbReference type="GO" id="GO:0022857">
    <property type="term" value="F:transmembrane transporter activity"/>
    <property type="evidence" value="ECO:0007669"/>
    <property type="project" value="InterPro"/>
</dbReference>
<comment type="caution">
    <text evidence="11">The sequence shown here is derived from an EMBL/GenBank/DDBJ whole genome shotgun (WGS) entry which is preliminary data.</text>
</comment>
<evidence type="ECO:0000256" key="8">
    <source>
        <dbReference type="ARBA" id="ARBA00039168"/>
    </source>
</evidence>
<dbReference type="Gene3D" id="1.10.3730.20">
    <property type="match status" value="1"/>
</dbReference>
<dbReference type="GO" id="GO:1990961">
    <property type="term" value="P:xenobiotic detoxification by transmembrane export across the plasma membrane"/>
    <property type="evidence" value="ECO:0007669"/>
    <property type="project" value="UniProtKB-ARBA"/>
</dbReference>
<reference evidence="11 12" key="1">
    <citation type="submission" date="2017-02" db="EMBL/GenBank/DDBJ databases">
        <title>Genome sequence of the nitrite-oxidizing bacterium Nitrobacter vulgaris strain Ab1.</title>
        <authorList>
            <person name="Mellbye B.L."/>
            <person name="Davis E.W."/>
            <person name="Spieck E."/>
            <person name="Chang J.H."/>
            <person name="Bottomley P.J."/>
            <person name="Sayavedra-Soto L.A."/>
        </authorList>
    </citation>
    <scope>NUCLEOTIDE SEQUENCE [LARGE SCALE GENOMIC DNA]</scope>
    <source>
        <strain evidence="11 12">Ab1</strain>
    </source>
</reference>
<dbReference type="NCBIfam" id="NF008512">
    <property type="entry name" value="PRK11431.1"/>
    <property type="match status" value="1"/>
</dbReference>
<dbReference type="FunFam" id="1.10.3730.20:FF:000001">
    <property type="entry name" value="Quaternary ammonium compound resistance transporter SugE"/>
    <property type="match status" value="1"/>
</dbReference>
<dbReference type="PANTHER" id="PTHR30561:SF0">
    <property type="entry name" value="GUANIDINIUM EXPORTER"/>
    <property type="match status" value="1"/>
</dbReference>
<dbReference type="EMBL" id="MWPQ01000042">
    <property type="protein sequence ID" value="OPH82613.1"/>
    <property type="molecule type" value="Genomic_DNA"/>
</dbReference>
<evidence type="ECO:0000256" key="3">
    <source>
        <dbReference type="ARBA" id="ARBA00022475"/>
    </source>
</evidence>
<keyword evidence="6 10" id="KW-0472">Membrane</keyword>
<dbReference type="PANTHER" id="PTHR30561">
    <property type="entry name" value="SMR FAMILY PROTON-DEPENDENT DRUG EFFLUX TRANSPORTER SUGE"/>
    <property type="match status" value="1"/>
</dbReference>
<evidence type="ECO:0000256" key="6">
    <source>
        <dbReference type="ARBA" id="ARBA00023136"/>
    </source>
</evidence>
<organism evidence="11 12">
    <name type="scientific">Nitrobacter vulgaris</name>
    <dbReference type="NCBI Taxonomy" id="29421"/>
    <lineage>
        <taxon>Bacteria</taxon>
        <taxon>Pseudomonadati</taxon>
        <taxon>Pseudomonadota</taxon>
        <taxon>Alphaproteobacteria</taxon>
        <taxon>Hyphomicrobiales</taxon>
        <taxon>Nitrobacteraceae</taxon>
        <taxon>Nitrobacter</taxon>
    </lineage>
</organism>
<dbReference type="OrthoDB" id="9808638at2"/>
<feature type="transmembrane region" description="Helical" evidence="10">
    <location>
        <begin position="84"/>
        <end position="103"/>
    </location>
</feature>
<accession>A0A1V4HXE0</accession>
<evidence type="ECO:0000256" key="1">
    <source>
        <dbReference type="ARBA" id="ARBA00004651"/>
    </source>
</evidence>
<dbReference type="AlphaFoldDB" id="A0A1V4HXE0"/>
<keyword evidence="12" id="KW-1185">Reference proteome</keyword>
<evidence type="ECO:0000256" key="7">
    <source>
        <dbReference type="ARBA" id="ARBA00038151"/>
    </source>
</evidence>
<keyword evidence="3" id="KW-1003">Cell membrane</keyword>
<proteinExistence type="inferred from homology"/>
<keyword evidence="5 10" id="KW-1133">Transmembrane helix</keyword>
<protein>
    <recommendedName>
        <fullName evidence="8">Guanidinium exporter</fullName>
    </recommendedName>
</protein>
<feature type="transmembrane region" description="Helical" evidence="10">
    <location>
        <begin position="33"/>
        <end position="50"/>
    </location>
</feature>
<dbReference type="InterPro" id="IPR037185">
    <property type="entry name" value="EmrE-like"/>
</dbReference>
<dbReference type="InterPro" id="IPR000390">
    <property type="entry name" value="Small_drug/metabolite_transptr"/>
</dbReference>
<evidence type="ECO:0000313" key="11">
    <source>
        <dbReference type="EMBL" id="OPH82613.1"/>
    </source>
</evidence>
<dbReference type="STRING" id="29421.B2M20_11115"/>
<gene>
    <name evidence="11" type="ORF">B2M20_11115</name>
</gene>
<dbReference type="InterPro" id="IPR045324">
    <property type="entry name" value="Small_multidrug_res"/>
</dbReference>
<evidence type="ECO:0000256" key="4">
    <source>
        <dbReference type="ARBA" id="ARBA00022692"/>
    </source>
</evidence>
<name>A0A1V4HXE0_NITVU</name>
<comment type="similarity">
    <text evidence="7">Belongs to the drug/metabolite transporter (DMT) superfamily. Small multidrug resistance (SMR) (TC 2.A.7.1) family. Gdx/SugE subfamily.</text>
</comment>
<dbReference type="RefSeq" id="WP_079447111.1">
    <property type="nucleotide sequence ID" value="NZ_JAVDPZ010000023.1"/>
</dbReference>
<evidence type="ECO:0000256" key="2">
    <source>
        <dbReference type="ARBA" id="ARBA00022448"/>
    </source>
</evidence>
<evidence type="ECO:0000313" key="12">
    <source>
        <dbReference type="Proteomes" id="UP000189940"/>
    </source>
</evidence>
<feature type="transmembrane region" description="Helical" evidence="10">
    <location>
        <begin position="57"/>
        <end position="78"/>
    </location>
</feature>
<keyword evidence="4 9" id="KW-0812">Transmembrane</keyword>
<evidence type="ECO:0000256" key="9">
    <source>
        <dbReference type="RuleBase" id="RU003942"/>
    </source>
</evidence>
<sequence>MAWFLLLAAGLMEVGWAIGLKYTEGFTRLMPSVLTLTAMAISMALLGLALKTLPIGTAYAVWTGIGAVGTAILGIVLFGDPATMARLACIGLIVAGIAGLKLVT</sequence>
<keyword evidence="2" id="KW-0813">Transport</keyword>
<evidence type="ECO:0000256" key="10">
    <source>
        <dbReference type="SAM" id="Phobius"/>
    </source>
</evidence>
<evidence type="ECO:0000256" key="5">
    <source>
        <dbReference type="ARBA" id="ARBA00022989"/>
    </source>
</evidence>
<dbReference type="Pfam" id="PF00893">
    <property type="entry name" value="Multi_Drug_Res"/>
    <property type="match status" value="1"/>
</dbReference>